<dbReference type="SUPFAM" id="SSF54001">
    <property type="entry name" value="Cysteine proteinases"/>
    <property type="match status" value="1"/>
</dbReference>
<proteinExistence type="predicted"/>
<gene>
    <name evidence="3" type="ORF">TrRE_jg1780</name>
</gene>
<evidence type="ECO:0000313" key="3">
    <source>
        <dbReference type="EMBL" id="GMH73623.1"/>
    </source>
</evidence>
<feature type="region of interest" description="Disordered" evidence="1">
    <location>
        <begin position="1"/>
        <end position="56"/>
    </location>
</feature>
<evidence type="ECO:0000256" key="1">
    <source>
        <dbReference type="SAM" id="MobiDB-lite"/>
    </source>
</evidence>
<feature type="non-terminal residue" evidence="3">
    <location>
        <position position="1"/>
    </location>
</feature>
<dbReference type="PROSITE" id="PS50235">
    <property type="entry name" value="USP_3"/>
    <property type="match status" value="1"/>
</dbReference>
<dbReference type="Pfam" id="PF00443">
    <property type="entry name" value="UCH"/>
    <property type="match status" value="1"/>
</dbReference>
<keyword evidence="4" id="KW-1185">Reference proteome</keyword>
<dbReference type="InterPro" id="IPR050185">
    <property type="entry name" value="Ub_carboxyl-term_hydrolase"/>
</dbReference>
<sequence length="326" mass="35779">MRKRKKIIWEDSDSDDGDNANKKAKPAASPHSSSSSSSAPSASSNVNSPSPETDAQSIWDNEAADPSLFYQELMDVGGFEVDVMGWQHMNTAALTTLLTQSEMEEDRSSVRDNLDSWINNESPYIIFFNAGHNGVHWTAIMFYHLRGTPKIEYLEPASNHSGVATENAEFVNLFFSTCVHERCPGFDRDKEPLFNLVDIMMGRFMSKCEKQTLKTSTQCGNLIVSSAKRLLLEAKDSEAGGPGPDGLGAEQRMFSAGLSNLGNTCFMNSSLQCLTSTQLLSDFILGDNFQGSLNTENAMGTGGQMAESYRKLLIEMSNGVTVYPKE</sequence>
<evidence type="ECO:0000259" key="2">
    <source>
        <dbReference type="PROSITE" id="PS50235"/>
    </source>
</evidence>
<dbReference type="AlphaFoldDB" id="A0A9W7ECF9"/>
<name>A0A9W7ECF9_9STRA</name>
<evidence type="ECO:0000313" key="4">
    <source>
        <dbReference type="Proteomes" id="UP001165082"/>
    </source>
</evidence>
<dbReference type="EMBL" id="BRXZ01002954">
    <property type="protein sequence ID" value="GMH73623.1"/>
    <property type="molecule type" value="Genomic_DNA"/>
</dbReference>
<dbReference type="InterPro" id="IPR038765">
    <property type="entry name" value="Papain-like_cys_pep_sf"/>
</dbReference>
<reference evidence="3" key="1">
    <citation type="submission" date="2022-07" db="EMBL/GenBank/DDBJ databases">
        <title>Genome analysis of Parmales, a sister group of diatoms, reveals the evolutionary specialization of diatoms from phago-mixotrophs to photoautotrophs.</title>
        <authorList>
            <person name="Ban H."/>
            <person name="Sato S."/>
            <person name="Yoshikawa S."/>
            <person name="Kazumasa Y."/>
            <person name="Nakamura Y."/>
            <person name="Ichinomiya M."/>
            <person name="Saitoh K."/>
            <person name="Sato N."/>
            <person name="Blanc-Mathieu R."/>
            <person name="Endo H."/>
            <person name="Kuwata A."/>
            <person name="Ogata H."/>
        </authorList>
    </citation>
    <scope>NUCLEOTIDE SEQUENCE</scope>
</reference>
<dbReference type="OrthoDB" id="292964at2759"/>
<dbReference type="PANTHER" id="PTHR21646">
    <property type="entry name" value="UBIQUITIN CARBOXYL-TERMINAL HYDROLASE"/>
    <property type="match status" value="1"/>
</dbReference>
<dbReference type="Proteomes" id="UP001165082">
    <property type="component" value="Unassembled WGS sequence"/>
</dbReference>
<dbReference type="Gene3D" id="3.90.70.10">
    <property type="entry name" value="Cysteine proteinases"/>
    <property type="match status" value="1"/>
</dbReference>
<dbReference type="GO" id="GO:0004843">
    <property type="term" value="F:cysteine-type deubiquitinase activity"/>
    <property type="evidence" value="ECO:0007669"/>
    <property type="project" value="InterPro"/>
</dbReference>
<dbReference type="InterPro" id="IPR018200">
    <property type="entry name" value="USP_CS"/>
</dbReference>
<feature type="compositionally biased region" description="Low complexity" evidence="1">
    <location>
        <begin position="26"/>
        <end position="51"/>
    </location>
</feature>
<accession>A0A9W7ECF9</accession>
<dbReference type="PROSITE" id="PS00972">
    <property type="entry name" value="USP_1"/>
    <property type="match status" value="1"/>
</dbReference>
<feature type="domain" description="USP" evidence="2">
    <location>
        <begin position="256"/>
        <end position="326"/>
    </location>
</feature>
<comment type="caution">
    <text evidence="3">The sequence shown here is derived from an EMBL/GenBank/DDBJ whole genome shotgun (WGS) entry which is preliminary data.</text>
</comment>
<dbReference type="GO" id="GO:0016579">
    <property type="term" value="P:protein deubiquitination"/>
    <property type="evidence" value="ECO:0007669"/>
    <property type="project" value="InterPro"/>
</dbReference>
<dbReference type="InterPro" id="IPR001394">
    <property type="entry name" value="Peptidase_C19_UCH"/>
</dbReference>
<dbReference type="InterPro" id="IPR028889">
    <property type="entry name" value="USP"/>
</dbReference>
<organism evidence="3 4">
    <name type="scientific">Triparma retinervis</name>
    <dbReference type="NCBI Taxonomy" id="2557542"/>
    <lineage>
        <taxon>Eukaryota</taxon>
        <taxon>Sar</taxon>
        <taxon>Stramenopiles</taxon>
        <taxon>Ochrophyta</taxon>
        <taxon>Bolidophyceae</taxon>
        <taxon>Parmales</taxon>
        <taxon>Triparmaceae</taxon>
        <taxon>Triparma</taxon>
    </lineage>
</organism>
<protein>
    <recommendedName>
        <fullName evidence="2">USP domain-containing protein</fullName>
    </recommendedName>
</protein>